<dbReference type="InterPro" id="IPR001357">
    <property type="entry name" value="BRCT_dom"/>
</dbReference>
<dbReference type="STRING" id="115783.SAMN02745119_01723"/>
<feature type="binding site" evidence="14">
    <location>
        <position position="150"/>
    </location>
    <ligand>
        <name>NAD(+)</name>
        <dbReference type="ChEBI" id="CHEBI:57540"/>
    </ligand>
</feature>
<dbReference type="SMART" id="SM00292">
    <property type="entry name" value="BRCT"/>
    <property type="match status" value="1"/>
</dbReference>
<comment type="function">
    <text evidence="1 14">DNA ligase that catalyzes the formation of phosphodiester linkages between 5'-phosphoryl and 3'-hydroxyl groups in double-stranded DNA using NAD as a coenzyme and as the energy source for the reaction. It is essential for DNA replication and repair of damaged DNA.</text>
</comment>
<keyword evidence="10 14" id="KW-0520">NAD</keyword>
<evidence type="ECO:0000256" key="9">
    <source>
        <dbReference type="ARBA" id="ARBA00022842"/>
    </source>
</evidence>
<dbReference type="Pfam" id="PF00533">
    <property type="entry name" value="BRCT"/>
    <property type="match status" value="1"/>
</dbReference>
<evidence type="ECO:0000256" key="6">
    <source>
        <dbReference type="ARBA" id="ARBA00022723"/>
    </source>
</evidence>
<dbReference type="InterPro" id="IPR010994">
    <property type="entry name" value="RuvA_2-like"/>
</dbReference>
<dbReference type="InterPro" id="IPR001679">
    <property type="entry name" value="DNA_ligase"/>
</dbReference>
<organism evidence="17 18">
    <name type="scientific">Trichlorobacter thiogenes</name>
    <dbReference type="NCBI Taxonomy" id="115783"/>
    <lineage>
        <taxon>Bacteria</taxon>
        <taxon>Pseudomonadati</taxon>
        <taxon>Thermodesulfobacteriota</taxon>
        <taxon>Desulfuromonadia</taxon>
        <taxon>Geobacterales</taxon>
        <taxon>Geobacteraceae</taxon>
        <taxon>Trichlorobacter</taxon>
    </lineage>
</organism>
<evidence type="ECO:0000256" key="3">
    <source>
        <dbReference type="ARBA" id="ARBA00013308"/>
    </source>
</evidence>
<dbReference type="PIRSF" id="PIRSF001604">
    <property type="entry name" value="LigA"/>
    <property type="match status" value="1"/>
</dbReference>
<feature type="binding site" evidence="14">
    <location>
        <position position="423"/>
    </location>
    <ligand>
        <name>Zn(2+)</name>
        <dbReference type="ChEBI" id="CHEBI:29105"/>
    </ligand>
</feature>
<dbReference type="EC" id="6.5.1.2" evidence="2 14"/>
<feature type="binding site" evidence="14">
    <location>
        <position position="187"/>
    </location>
    <ligand>
        <name>NAD(+)</name>
        <dbReference type="ChEBI" id="CHEBI:57540"/>
    </ligand>
</feature>
<dbReference type="SUPFAM" id="SSF50249">
    <property type="entry name" value="Nucleic acid-binding proteins"/>
    <property type="match status" value="1"/>
</dbReference>
<dbReference type="PROSITE" id="PS01055">
    <property type="entry name" value="DNA_LIGASE_N1"/>
    <property type="match status" value="1"/>
</dbReference>
<dbReference type="SUPFAM" id="SSF52113">
    <property type="entry name" value="BRCT domain"/>
    <property type="match status" value="1"/>
</dbReference>
<dbReference type="SUPFAM" id="SSF47781">
    <property type="entry name" value="RuvA domain 2-like"/>
    <property type="match status" value="1"/>
</dbReference>
<keyword evidence="18" id="KW-1185">Reference proteome</keyword>
<evidence type="ECO:0000256" key="11">
    <source>
        <dbReference type="ARBA" id="ARBA00023204"/>
    </source>
</evidence>
<dbReference type="Gene3D" id="6.20.10.30">
    <property type="match status" value="1"/>
</dbReference>
<dbReference type="Gene3D" id="3.30.470.30">
    <property type="entry name" value="DNA ligase/mRNA capping enzyme"/>
    <property type="match status" value="1"/>
</dbReference>
<dbReference type="PANTHER" id="PTHR23389:SF9">
    <property type="entry name" value="DNA LIGASE"/>
    <property type="match status" value="1"/>
</dbReference>
<comment type="catalytic activity">
    <reaction evidence="12 14 15">
        <text>NAD(+) + (deoxyribonucleotide)n-3'-hydroxyl + 5'-phospho-(deoxyribonucleotide)m = (deoxyribonucleotide)n+m + AMP + beta-nicotinamide D-nucleotide.</text>
        <dbReference type="EC" id="6.5.1.2"/>
    </reaction>
</comment>
<keyword evidence="9 14" id="KW-0460">Magnesium</keyword>
<keyword evidence="5 14" id="KW-0235">DNA replication</keyword>
<dbReference type="GO" id="GO:0046872">
    <property type="term" value="F:metal ion binding"/>
    <property type="evidence" value="ECO:0007669"/>
    <property type="project" value="UniProtKB-KW"/>
</dbReference>
<dbReference type="FunFam" id="1.10.287.610:FF:000002">
    <property type="entry name" value="DNA ligase"/>
    <property type="match status" value="1"/>
</dbReference>
<reference evidence="18" key="1">
    <citation type="submission" date="2017-02" db="EMBL/GenBank/DDBJ databases">
        <authorList>
            <person name="Varghese N."/>
            <person name="Submissions S."/>
        </authorList>
    </citation>
    <scope>NUCLEOTIDE SEQUENCE [LARGE SCALE GENOMIC DNA]</scope>
    <source>
        <strain evidence="18">ATCC BAA-34</strain>
    </source>
</reference>
<evidence type="ECO:0000259" key="16">
    <source>
        <dbReference type="PROSITE" id="PS50172"/>
    </source>
</evidence>
<dbReference type="Pfam" id="PF03119">
    <property type="entry name" value="DNA_ligase_ZBD"/>
    <property type="match status" value="1"/>
</dbReference>
<dbReference type="PANTHER" id="PTHR23389">
    <property type="entry name" value="CHROMOSOME TRANSMISSION FIDELITY FACTOR 18"/>
    <property type="match status" value="1"/>
</dbReference>
<dbReference type="AlphaFoldDB" id="A0A1T4NTX4"/>
<dbReference type="InterPro" id="IPR033136">
    <property type="entry name" value="DNA_ligase_CS"/>
</dbReference>
<dbReference type="FunFam" id="1.10.150.20:FF:000007">
    <property type="entry name" value="DNA ligase"/>
    <property type="match status" value="1"/>
</dbReference>
<feature type="binding site" evidence="14">
    <location>
        <position position="326"/>
    </location>
    <ligand>
        <name>NAD(+)</name>
        <dbReference type="ChEBI" id="CHEBI:57540"/>
    </ligand>
</feature>
<dbReference type="SUPFAM" id="SSF56091">
    <property type="entry name" value="DNA ligase/mRNA capping enzyme, catalytic domain"/>
    <property type="match status" value="1"/>
</dbReference>
<dbReference type="Gene3D" id="2.40.50.140">
    <property type="entry name" value="Nucleic acid-binding proteins"/>
    <property type="match status" value="1"/>
</dbReference>
<evidence type="ECO:0000256" key="1">
    <source>
        <dbReference type="ARBA" id="ARBA00004067"/>
    </source>
</evidence>
<dbReference type="SMART" id="SM00278">
    <property type="entry name" value="HhH1"/>
    <property type="match status" value="4"/>
</dbReference>
<dbReference type="GO" id="GO:0003677">
    <property type="term" value="F:DNA binding"/>
    <property type="evidence" value="ECO:0007669"/>
    <property type="project" value="InterPro"/>
</dbReference>
<feature type="domain" description="BRCT" evidence="16">
    <location>
        <begin position="601"/>
        <end position="679"/>
    </location>
</feature>
<protein>
    <recommendedName>
        <fullName evidence="3 14">DNA ligase</fullName>
        <ecNumber evidence="2 14">6.5.1.2</ecNumber>
    </recommendedName>
    <alternativeName>
        <fullName evidence="14">Polydeoxyribonucleotide synthase [NAD(+)]</fullName>
    </alternativeName>
</protein>
<evidence type="ECO:0000256" key="15">
    <source>
        <dbReference type="RuleBase" id="RU000618"/>
    </source>
</evidence>
<dbReference type="InterPro" id="IPR041663">
    <property type="entry name" value="DisA/LigA_HHH"/>
</dbReference>
<dbReference type="InterPro" id="IPR036420">
    <property type="entry name" value="BRCT_dom_sf"/>
</dbReference>
<dbReference type="InterPro" id="IPR018239">
    <property type="entry name" value="DNA_ligase_AS"/>
</dbReference>
<dbReference type="Pfam" id="PF14520">
    <property type="entry name" value="HHH_5"/>
    <property type="match status" value="1"/>
</dbReference>
<keyword evidence="11 14" id="KW-0234">DNA repair</keyword>
<dbReference type="InterPro" id="IPR013839">
    <property type="entry name" value="DNAligase_adenylation"/>
</dbReference>
<proteinExistence type="inferred from homology"/>
<dbReference type="PROSITE" id="PS50172">
    <property type="entry name" value="BRCT"/>
    <property type="match status" value="1"/>
</dbReference>
<dbReference type="Gene3D" id="1.10.287.610">
    <property type="entry name" value="Helix hairpin bin"/>
    <property type="match status" value="1"/>
</dbReference>
<feature type="binding site" evidence="14">
    <location>
        <position position="127"/>
    </location>
    <ligand>
        <name>NAD(+)</name>
        <dbReference type="ChEBI" id="CHEBI:57540"/>
    </ligand>
</feature>
<comment type="cofactor">
    <cofactor evidence="14">
        <name>Mg(2+)</name>
        <dbReference type="ChEBI" id="CHEBI:18420"/>
    </cofactor>
    <cofactor evidence="14">
        <name>Mn(2+)</name>
        <dbReference type="ChEBI" id="CHEBI:29035"/>
    </cofactor>
</comment>
<dbReference type="FunFam" id="1.10.150.20:FF:000006">
    <property type="entry name" value="DNA ligase"/>
    <property type="match status" value="1"/>
</dbReference>
<dbReference type="Gene3D" id="1.10.150.20">
    <property type="entry name" value="5' to 3' exonuclease, C-terminal subdomain"/>
    <property type="match status" value="2"/>
</dbReference>
<evidence type="ECO:0000313" key="18">
    <source>
        <dbReference type="Proteomes" id="UP000190102"/>
    </source>
</evidence>
<accession>A0A1T4NTX4</accession>
<gene>
    <name evidence="14" type="primary">ligA</name>
    <name evidence="17" type="ORF">SAMN02745119_01723</name>
</gene>
<dbReference type="Pfam" id="PF01653">
    <property type="entry name" value="DNA_ligase_aden"/>
    <property type="match status" value="1"/>
</dbReference>
<name>A0A1T4NTX4_9BACT</name>
<feature type="binding site" evidence="14">
    <location>
        <position position="302"/>
    </location>
    <ligand>
        <name>NAD(+)</name>
        <dbReference type="ChEBI" id="CHEBI:57540"/>
    </ligand>
</feature>
<evidence type="ECO:0000256" key="4">
    <source>
        <dbReference type="ARBA" id="ARBA00022598"/>
    </source>
</evidence>
<dbReference type="InterPro" id="IPR003583">
    <property type="entry name" value="Hlx-hairpin-Hlx_DNA-bd_motif"/>
</dbReference>
<dbReference type="GO" id="GO:0006281">
    <property type="term" value="P:DNA repair"/>
    <property type="evidence" value="ECO:0007669"/>
    <property type="project" value="UniProtKB-KW"/>
</dbReference>
<dbReference type="PROSITE" id="PS01056">
    <property type="entry name" value="DNA_LIGASE_N2"/>
    <property type="match status" value="1"/>
</dbReference>
<evidence type="ECO:0000256" key="2">
    <source>
        <dbReference type="ARBA" id="ARBA00012722"/>
    </source>
</evidence>
<feature type="binding site" evidence="14">
    <location>
        <position position="438"/>
    </location>
    <ligand>
        <name>Zn(2+)</name>
        <dbReference type="ChEBI" id="CHEBI:29105"/>
    </ligand>
</feature>
<feature type="binding site" evidence="14">
    <location>
        <begin position="93"/>
        <end position="94"/>
    </location>
    <ligand>
        <name>NAD(+)</name>
        <dbReference type="ChEBI" id="CHEBI:57540"/>
    </ligand>
</feature>
<dbReference type="InterPro" id="IPR004149">
    <property type="entry name" value="Znf_DNAligase_C4"/>
</dbReference>
<evidence type="ECO:0000256" key="14">
    <source>
        <dbReference type="HAMAP-Rule" id="MF_01588"/>
    </source>
</evidence>
<feature type="active site" description="N6-AMP-lysine intermediate" evidence="14">
    <location>
        <position position="129"/>
    </location>
</feature>
<evidence type="ECO:0000256" key="8">
    <source>
        <dbReference type="ARBA" id="ARBA00022833"/>
    </source>
</evidence>
<dbReference type="Gene3D" id="3.40.50.10190">
    <property type="entry name" value="BRCT domain"/>
    <property type="match status" value="1"/>
</dbReference>
<dbReference type="GO" id="GO:0006260">
    <property type="term" value="P:DNA replication"/>
    <property type="evidence" value="ECO:0007669"/>
    <property type="project" value="UniProtKB-KW"/>
</dbReference>
<dbReference type="OrthoDB" id="9759736at2"/>
<dbReference type="RefSeq" id="WP_078790025.1">
    <property type="nucleotide sequence ID" value="NZ_FUWR01000008.1"/>
</dbReference>
<dbReference type="NCBIfam" id="NF005932">
    <property type="entry name" value="PRK07956.1"/>
    <property type="match status" value="1"/>
</dbReference>
<dbReference type="InterPro" id="IPR012340">
    <property type="entry name" value="NA-bd_OB-fold"/>
</dbReference>
<dbReference type="InterPro" id="IPR013840">
    <property type="entry name" value="DNAligase_N"/>
</dbReference>
<dbReference type="SMART" id="SM00532">
    <property type="entry name" value="LIGANc"/>
    <property type="match status" value="1"/>
</dbReference>
<evidence type="ECO:0000256" key="7">
    <source>
        <dbReference type="ARBA" id="ARBA00022763"/>
    </source>
</evidence>
<dbReference type="FunFam" id="3.30.470.30:FF:000001">
    <property type="entry name" value="DNA ligase"/>
    <property type="match status" value="1"/>
</dbReference>
<keyword evidence="14" id="KW-0464">Manganese</keyword>
<feature type="binding site" evidence="14">
    <location>
        <begin position="44"/>
        <end position="48"/>
    </location>
    <ligand>
        <name>NAD(+)</name>
        <dbReference type="ChEBI" id="CHEBI:57540"/>
    </ligand>
</feature>
<keyword evidence="7 14" id="KW-0227">DNA damage</keyword>
<dbReference type="Pfam" id="PF12826">
    <property type="entry name" value="HHH_2"/>
    <property type="match status" value="1"/>
</dbReference>
<keyword evidence="6 14" id="KW-0479">Metal-binding</keyword>
<keyword evidence="8 14" id="KW-0862">Zinc</keyword>
<evidence type="ECO:0000256" key="10">
    <source>
        <dbReference type="ARBA" id="ARBA00023027"/>
    </source>
</evidence>
<sequence>MQQLSLLDSVVIPDTAQLRAAELRQQLEYHNRCYYELDAPEISDAEYDALFRELQAIEAERPDLLAPDSPTLRVGGKAQPRFSQVRHRLPMLSLENALQEEEIRGFEQRVRSLLALPDDVVVDYQCEPKMDGLAMELVYQDGLLVQASTRGDGEVGEEVTANIRTVRNVPLRLSGEQLPGLLEVRGEVYLPLAAFQQLNQQREEEGEPPFANPRNAAAGSIRQLDPAVVARRPLAMVCYGVGMIETEVRTQTELMAQLAGWGLPVSDQARQVCGIEDAVACFLDLQERRDSLQYEIDGMVIKVDDLRLQQELGEKSRSPRWAIACKFPPRQATTWINEIILSVGRTGVITPVANLEPVELSGVTVSRATLHNWDEMRRKDIRVGDRVIVERAGDVIPAVVKVLLDQRSGAEQELPEPDLCPVCGSRAAREPGEVAVRCQGGLACPPQLAESIIHFASRDAMDIDGLGSKYIEQLISLGLVKDIADLYRLTRDDFMQFERMGDKLAENLLAAIAASKQQELARFIFALGIRHVGERTAKTLAERFGSIDNLQAATLEELTSIRDVGPTVAISIRSFFDALANQAVLQRLKEAGVAPTVEEKRVGGRLTGLTFVFTGTLAHLGRDEAKKLVESEGGNVTGSVSKKTDYVVAGTEAGSKLEKARALGVKVLSEDEFVTLLAT</sequence>
<dbReference type="Proteomes" id="UP000190102">
    <property type="component" value="Unassembled WGS sequence"/>
</dbReference>
<dbReference type="GO" id="GO:0003911">
    <property type="term" value="F:DNA ligase (NAD+) activity"/>
    <property type="evidence" value="ECO:0007669"/>
    <property type="project" value="UniProtKB-UniRule"/>
</dbReference>
<dbReference type="HAMAP" id="MF_01588">
    <property type="entry name" value="DNA_ligase_A"/>
    <property type="match status" value="1"/>
</dbReference>
<dbReference type="FunFam" id="2.40.50.140:FF:000012">
    <property type="entry name" value="DNA ligase"/>
    <property type="match status" value="1"/>
</dbReference>
<dbReference type="CDD" id="cd17748">
    <property type="entry name" value="BRCT_DNA_ligase_like"/>
    <property type="match status" value="1"/>
</dbReference>
<evidence type="ECO:0000256" key="13">
    <source>
        <dbReference type="ARBA" id="ARBA00060881"/>
    </source>
</evidence>
<evidence type="ECO:0000256" key="5">
    <source>
        <dbReference type="ARBA" id="ARBA00022705"/>
    </source>
</evidence>
<feature type="binding site" evidence="14">
    <location>
        <position position="444"/>
    </location>
    <ligand>
        <name>Zn(2+)</name>
        <dbReference type="ChEBI" id="CHEBI:29105"/>
    </ligand>
</feature>
<dbReference type="EMBL" id="FUWR01000008">
    <property type="protein sequence ID" value="SJZ82486.1"/>
    <property type="molecule type" value="Genomic_DNA"/>
</dbReference>
<keyword evidence="4 14" id="KW-0436">Ligase</keyword>
<dbReference type="NCBIfam" id="TIGR00575">
    <property type="entry name" value="dnlj"/>
    <property type="match status" value="1"/>
</dbReference>
<dbReference type="Pfam" id="PF03120">
    <property type="entry name" value="OB_DNA_ligase"/>
    <property type="match status" value="1"/>
</dbReference>
<evidence type="ECO:0000256" key="12">
    <source>
        <dbReference type="ARBA" id="ARBA00034005"/>
    </source>
</evidence>
<comment type="similarity">
    <text evidence="13 14">Belongs to the NAD-dependent DNA ligase family. LigA subfamily.</text>
</comment>
<dbReference type="CDD" id="cd00114">
    <property type="entry name" value="LIGANc"/>
    <property type="match status" value="1"/>
</dbReference>
<feature type="binding site" evidence="14">
    <location>
        <position position="420"/>
    </location>
    <ligand>
        <name>Zn(2+)</name>
        <dbReference type="ChEBI" id="CHEBI:29105"/>
    </ligand>
</feature>
<evidence type="ECO:0000313" key="17">
    <source>
        <dbReference type="EMBL" id="SJZ82486.1"/>
    </source>
</evidence>
<dbReference type="InterPro" id="IPR004150">
    <property type="entry name" value="NAD_DNA_ligase_OB"/>
</dbReference>